<organism evidence="2 3">
    <name type="scientific">Centaurea solstitialis</name>
    <name type="common">yellow star-thistle</name>
    <dbReference type="NCBI Taxonomy" id="347529"/>
    <lineage>
        <taxon>Eukaryota</taxon>
        <taxon>Viridiplantae</taxon>
        <taxon>Streptophyta</taxon>
        <taxon>Embryophyta</taxon>
        <taxon>Tracheophyta</taxon>
        <taxon>Spermatophyta</taxon>
        <taxon>Magnoliopsida</taxon>
        <taxon>eudicotyledons</taxon>
        <taxon>Gunneridae</taxon>
        <taxon>Pentapetalae</taxon>
        <taxon>asterids</taxon>
        <taxon>campanulids</taxon>
        <taxon>Asterales</taxon>
        <taxon>Asteraceae</taxon>
        <taxon>Carduoideae</taxon>
        <taxon>Cardueae</taxon>
        <taxon>Centaureinae</taxon>
        <taxon>Centaurea</taxon>
    </lineage>
</organism>
<feature type="compositionally biased region" description="Polar residues" evidence="1">
    <location>
        <begin position="1"/>
        <end position="10"/>
    </location>
</feature>
<dbReference type="Pfam" id="PF12796">
    <property type="entry name" value="Ank_2"/>
    <property type="match status" value="1"/>
</dbReference>
<dbReference type="Proteomes" id="UP001172457">
    <property type="component" value="Chromosome 3"/>
</dbReference>
<evidence type="ECO:0000313" key="2">
    <source>
        <dbReference type="EMBL" id="KAJ9557614.1"/>
    </source>
</evidence>
<proteinExistence type="predicted"/>
<evidence type="ECO:0000256" key="1">
    <source>
        <dbReference type="SAM" id="MobiDB-lite"/>
    </source>
</evidence>
<gene>
    <name evidence="2" type="ORF">OSB04_012228</name>
</gene>
<dbReference type="PANTHER" id="PTHR24121:SF16">
    <property type="entry name" value="NON-SPECIFIC SERINE_THREONINE PROTEIN KINASE"/>
    <property type="match status" value="1"/>
</dbReference>
<comment type="caution">
    <text evidence="2">The sequence shown here is derived from an EMBL/GenBank/DDBJ whole genome shotgun (WGS) entry which is preliminary data.</text>
</comment>
<reference evidence="2" key="1">
    <citation type="submission" date="2023-03" db="EMBL/GenBank/DDBJ databases">
        <title>Chromosome-scale reference genome and RAD-based genetic map of yellow starthistle (Centaurea solstitialis) reveal putative structural variation and QTLs associated with invader traits.</title>
        <authorList>
            <person name="Reatini B."/>
            <person name="Cang F.A."/>
            <person name="Jiang Q."/>
            <person name="Mckibben M.T.W."/>
            <person name="Barker M.S."/>
            <person name="Rieseberg L.H."/>
            <person name="Dlugosch K.M."/>
        </authorList>
    </citation>
    <scope>NUCLEOTIDE SEQUENCE</scope>
    <source>
        <strain evidence="2">CAN-66</strain>
        <tissue evidence="2">Leaf</tissue>
    </source>
</reference>
<sequence>MESTSLQTNDQKADENVHRKNKWSRRREDFSALCVPLYKALINDDFEDAKIILEKRPELVKFSIIESYETALHVAMPCTSHQIVRYLVSLMSNDDLGLQNGDGETALYVASRDGNLEGVMILMERNKCLIDIPDSQGRMPLYAAALNRRHSIVNYLYHNFEKTSGDSWTHRNRSRVLEACLEVGLFAFFSNTSCNSKPPAPREPPAPRDRPPPLEPLPRESRDDLFGFMVDYTNVVVYEDIAIDMVTNHPELAMNWKLLKILTEYPSVFYVRKPSIKQRVINSVCSIFHTTVKFSDEESNALKLLRIILNEIMKLPKAEIDNIMRGPPDETKEDEKATTTSPKDAKQKYSSRVLFLAVEEDNAGFVAEVIQQCPHLALEVNDNNQSLLHVAASYGSEEVFALLRKNKHIMNSVVTLEDENGNNVLHEVAMRMPGSRLRLNHEYEWFRVIFLLML</sequence>
<feature type="compositionally biased region" description="Basic and acidic residues" evidence="1">
    <location>
        <begin position="205"/>
        <end position="218"/>
    </location>
</feature>
<evidence type="ECO:0000313" key="3">
    <source>
        <dbReference type="Proteomes" id="UP001172457"/>
    </source>
</evidence>
<dbReference type="InterPro" id="IPR036770">
    <property type="entry name" value="Ankyrin_rpt-contain_sf"/>
</dbReference>
<dbReference type="InterPro" id="IPR002110">
    <property type="entry name" value="Ankyrin_rpt"/>
</dbReference>
<feature type="region of interest" description="Disordered" evidence="1">
    <location>
        <begin position="194"/>
        <end position="218"/>
    </location>
</feature>
<dbReference type="EMBL" id="JARYMX010000003">
    <property type="protein sequence ID" value="KAJ9557614.1"/>
    <property type="molecule type" value="Genomic_DNA"/>
</dbReference>
<dbReference type="SMART" id="SM00248">
    <property type="entry name" value="ANK"/>
    <property type="match status" value="4"/>
</dbReference>
<keyword evidence="3" id="KW-1185">Reference proteome</keyword>
<dbReference type="AlphaFoldDB" id="A0AA38WPU1"/>
<feature type="region of interest" description="Disordered" evidence="1">
    <location>
        <begin position="1"/>
        <end position="20"/>
    </location>
</feature>
<dbReference type="Gene3D" id="1.25.40.20">
    <property type="entry name" value="Ankyrin repeat-containing domain"/>
    <property type="match status" value="2"/>
</dbReference>
<accession>A0AA38WPU1</accession>
<dbReference type="SUPFAM" id="SSF48403">
    <property type="entry name" value="Ankyrin repeat"/>
    <property type="match status" value="1"/>
</dbReference>
<feature type="region of interest" description="Disordered" evidence="1">
    <location>
        <begin position="323"/>
        <end position="345"/>
    </location>
</feature>
<dbReference type="PANTHER" id="PTHR24121">
    <property type="entry name" value="NO MECHANORECEPTOR POTENTIAL C, ISOFORM D-RELATED"/>
    <property type="match status" value="1"/>
</dbReference>
<name>A0AA38WPU1_9ASTR</name>
<protein>
    <submittedName>
        <fullName evidence="2">Uncharacterized protein</fullName>
    </submittedName>
</protein>